<accession>A0ABY6HSD9</accession>
<feature type="transmembrane region" description="Helical" evidence="1">
    <location>
        <begin position="28"/>
        <end position="53"/>
    </location>
</feature>
<protein>
    <recommendedName>
        <fullName evidence="4">DUF2085 domain-containing protein</fullName>
    </recommendedName>
</protein>
<evidence type="ECO:0000313" key="2">
    <source>
        <dbReference type="EMBL" id="UYP45484.1"/>
    </source>
</evidence>
<feature type="transmembrane region" description="Helical" evidence="1">
    <location>
        <begin position="59"/>
        <end position="78"/>
    </location>
</feature>
<sequence length="172" mass="19269">MQNLGHWKMLLSHHPPCEQFKNHTFGLFSLQFCIGCFIGYPSMIFAIVISYFFATYSVLRADILFFLGLGMVSFQLLSLSPITEMKVLKIFQKAFIGFGAGLILHSAYLLINASIIVKIFLLMAVSVGGYIPLQVLHMKKSKEVCNQCSDKWKSALCPTDVCFADAPDKTNK</sequence>
<evidence type="ECO:0008006" key="4">
    <source>
        <dbReference type="Google" id="ProtNLM"/>
    </source>
</evidence>
<organism evidence="2 3">
    <name type="scientific">Candidatus Lokiarchaeum ossiferum</name>
    <dbReference type="NCBI Taxonomy" id="2951803"/>
    <lineage>
        <taxon>Archaea</taxon>
        <taxon>Promethearchaeati</taxon>
        <taxon>Promethearchaeota</taxon>
        <taxon>Promethearchaeia</taxon>
        <taxon>Promethearchaeales</taxon>
        <taxon>Promethearchaeaceae</taxon>
        <taxon>Candidatus Lokiarchaeum</taxon>
    </lineage>
</organism>
<keyword evidence="1" id="KW-0472">Membrane</keyword>
<dbReference type="Proteomes" id="UP001208689">
    <property type="component" value="Chromosome"/>
</dbReference>
<keyword evidence="1" id="KW-0812">Transmembrane</keyword>
<name>A0ABY6HSD9_9ARCH</name>
<evidence type="ECO:0000313" key="3">
    <source>
        <dbReference type="Proteomes" id="UP001208689"/>
    </source>
</evidence>
<dbReference type="EMBL" id="CP104013">
    <property type="protein sequence ID" value="UYP45484.1"/>
    <property type="molecule type" value="Genomic_DNA"/>
</dbReference>
<keyword evidence="3" id="KW-1185">Reference proteome</keyword>
<keyword evidence="1" id="KW-1133">Transmembrane helix</keyword>
<feature type="transmembrane region" description="Helical" evidence="1">
    <location>
        <begin position="115"/>
        <end position="133"/>
    </location>
</feature>
<proteinExistence type="predicted"/>
<evidence type="ECO:0000256" key="1">
    <source>
        <dbReference type="SAM" id="Phobius"/>
    </source>
</evidence>
<feature type="transmembrane region" description="Helical" evidence="1">
    <location>
        <begin position="90"/>
        <end position="109"/>
    </location>
</feature>
<reference evidence="2" key="1">
    <citation type="submission" date="2022-09" db="EMBL/GenBank/DDBJ databases">
        <title>Actin cytoskeleton and complex cell architecture in an #Asgard archaeon.</title>
        <authorList>
            <person name="Ponce Toledo R.I."/>
            <person name="Schleper C."/>
            <person name="Rodrigues Oliveira T."/>
            <person name="Wollweber F."/>
            <person name="Xu J."/>
            <person name="Rittmann S."/>
            <person name="Klingl A."/>
            <person name="Pilhofer M."/>
        </authorList>
    </citation>
    <scope>NUCLEOTIDE SEQUENCE</scope>
    <source>
        <strain evidence="2">B-35</strain>
    </source>
</reference>
<gene>
    <name evidence="2" type="ORF">NEF87_001769</name>
</gene>